<evidence type="ECO:0000256" key="3">
    <source>
        <dbReference type="PROSITE-ProRule" id="PRU00708"/>
    </source>
</evidence>
<dbReference type="SUPFAM" id="SSF48452">
    <property type="entry name" value="TPR-like"/>
    <property type="match status" value="1"/>
</dbReference>
<feature type="repeat" description="PPR" evidence="3">
    <location>
        <begin position="657"/>
        <end position="691"/>
    </location>
</feature>
<feature type="repeat" description="PPR" evidence="3">
    <location>
        <begin position="447"/>
        <end position="481"/>
    </location>
</feature>
<feature type="repeat" description="PPR" evidence="3">
    <location>
        <begin position="391"/>
        <end position="421"/>
    </location>
</feature>
<accession>A0A5K1B706</accession>
<reference evidence="4" key="1">
    <citation type="submission" date="2019-09" db="EMBL/GenBank/DDBJ databases">
        <authorList>
            <person name="Zhang L."/>
        </authorList>
    </citation>
    <scope>NUCLEOTIDE SEQUENCE</scope>
</reference>
<feature type="repeat" description="PPR" evidence="3">
    <location>
        <begin position="182"/>
        <end position="216"/>
    </location>
</feature>
<dbReference type="AlphaFoldDB" id="A0A5K1B706"/>
<name>A0A5K1B706_9MAGN</name>
<feature type="repeat" description="PPR" evidence="3">
    <location>
        <begin position="622"/>
        <end position="656"/>
    </location>
</feature>
<feature type="repeat" description="PPR" evidence="3">
    <location>
        <begin position="482"/>
        <end position="516"/>
    </location>
</feature>
<dbReference type="InterPro" id="IPR002885">
    <property type="entry name" value="PPR_rpt"/>
</dbReference>
<sequence>MGSFMQTSRFLSSFRDVNVFGGVRALSTISNYFNDLASSDSFEYFPVNPVYDLWSIFSKKPVQRNREEMLCVLGRTLTTETVESVLRELKCGWNCAYEFFLWAEKQDGFRHNRYTFNAMASILSRANQKSPLMVLVKNMVGSRCSMTAGSLGFLIRCLGSVGLADEANYVFDHAGMMHCVPSSYTYTCLLEALTKCRRYDSLEVRLKEMNDSGLRADKFTLTAVLQAYCNSGRLTEAMGILDKMCANGWADEHAFTILILGFSKSGAVDKAFELIEGMERMNLNLNKKTYHVLIHGFKQENRIDMALVLLDKMKEDGIGRDVGLYSVIIEDLCKNKEYFKAFNLYMEMRDSGLFPDKAIIGNLVAASCTEGKMEILEKLLEEAKILNIGSSIFIYNAVLEGFVACGEVEKARSLLQVMVASATGEPTEHILKTLSMVSLKLKGELPNVSSFSIVLGGLCKSSNLDSALELLKDMRRIGCKGNQLIYNNLIHELCNFDRFEEAQLVVKNMKDSGFEPNHFTYNSIFGCLCRRENVDGAIDLIKEMQTEGCEPWIKHCTLLVKKLCVRGKVIEACNFLDSMVQAGVQPDMIVYSTVIHGLCKKGELDNAVKLFHDMSKNGCIPDMVCHNILMHGFCKAGRIPEAENLLNEVLEKGLVPSVVSYNSIIDAWCKNERVDLALFWFSKMNSKARPPNVITYTTLVHGLCNSGRVEDALRLWNEMEKKGCSPNRIAYTALISGLCKCNRVHTALQFYRDMQIKGFDPDSFLFVELVNVFVVEEDFVAALSILREMIEKEKCPTPDEKSYVSLLKLLCKICEDDLSLVDVKTIIEQGCIPSVQSVDDLGVVTKMLTKN</sequence>
<dbReference type="PROSITE" id="PS51375">
    <property type="entry name" value="PPR"/>
    <property type="match status" value="13"/>
</dbReference>
<evidence type="ECO:0008006" key="5">
    <source>
        <dbReference type="Google" id="ProtNLM"/>
    </source>
</evidence>
<feature type="repeat" description="PPR" evidence="3">
    <location>
        <begin position="727"/>
        <end position="761"/>
    </location>
</feature>
<organism evidence="4">
    <name type="scientific">Nymphaea colorata</name>
    <name type="common">pocket water lily</name>
    <dbReference type="NCBI Taxonomy" id="210225"/>
    <lineage>
        <taxon>Eukaryota</taxon>
        <taxon>Viridiplantae</taxon>
        <taxon>Streptophyta</taxon>
        <taxon>Embryophyta</taxon>
        <taxon>Tracheophyta</taxon>
        <taxon>Spermatophyta</taxon>
        <taxon>Magnoliopsida</taxon>
        <taxon>Nymphaeales</taxon>
        <taxon>Nymphaeaceae</taxon>
        <taxon>Nymphaea</taxon>
    </lineage>
</organism>
<dbReference type="PANTHER" id="PTHR46128">
    <property type="entry name" value="MITOCHONDRIAL GROUP I INTRON SPLICING FACTOR CCM1"/>
    <property type="match status" value="1"/>
</dbReference>
<protein>
    <recommendedName>
        <fullName evidence="5">Pentacotripeptide-repeat region of PRORP domain-containing protein</fullName>
    </recommendedName>
</protein>
<feature type="repeat" description="PPR" evidence="3">
    <location>
        <begin position="692"/>
        <end position="726"/>
    </location>
</feature>
<dbReference type="OMA" id="LCVPNSY"/>
<dbReference type="InterPro" id="IPR050872">
    <property type="entry name" value="PPR_P_subfamily"/>
</dbReference>
<feature type="repeat" description="PPR" evidence="3">
    <location>
        <begin position="217"/>
        <end position="251"/>
    </location>
</feature>
<feature type="repeat" description="PPR" evidence="3">
    <location>
        <begin position="321"/>
        <end position="355"/>
    </location>
</feature>
<evidence type="ECO:0000256" key="2">
    <source>
        <dbReference type="ARBA" id="ARBA00022737"/>
    </source>
</evidence>
<feature type="repeat" description="PPR" evidence="3">
    <location>
        <begin position="587"/>
        <end position="621"/>
    </location>
</feature>
<dbReference type="OrthoDB" id="185373at2759"/>
<dbReference type="Pfam" id="PF13041">
    <property type="entry name" value="PPR_2"/>
    <property type="match status" value="4"/>
</dbReference>
<dbReference type="NCBIfam" id="TIGR00756">
    <property type="entry name" value="PPR"/>
    <property type="match status" value="12"/>
</dbReference>
<dbReference type="PANTHER" id="PTHR46128:SF333">
    <property type="entry name" value="PENTACOTRIPEPTIDE-REPEAT REGION OF PRORP DOMAIN-CONTAINING PROTEIN"/>
    <property type="match status" value="1"/>
</dbReference>
<feature type="repeat" description="PPR" evidence="3">
    <location>
        <begin position="517"/>
        <end position="551"/>
    </location>
</feature>
<feature type="repeat" description="PPR" evidence="3">
    <location>
        <begin position="286"/>
        <end position="320"/>
    </location>
</feature>
<dbReference type="InterPro" id="IPR011990">
    <property type="entry name" value="TPR-like_helical_dom_sf"/>
</dbReference>
<dbReference type="Pfam" id="PF12854">
    <property type="entry name" value="PPR_1"/>
    <property type="match status" value="2"/>
</dbReference>
<dbReference type="Pfam" id="PF01535">
    <property type="entry name" value="PPR"/>
    <property type="match status" value="4"/>
</dbReference>
<evidence type="ECO:0000256" key="1">
    <source>
        <dbReference type="ARBA" id="ARBA00007626"/>
    </source>
</evidence>
<keyword evidence="2" id="KW-0677">Repeat</keyword>
<proteinExistence type="inferred from homology"/>
<evidence type="ECO:0000313" key="4">
    <source>
        <dbReference type="EMBL" id="VVW10548.1"/>
    </source>
</evidence>
<dbReference type="Gene3D" id="1.25.40.10">
    <property type="entry name" value="Tetratricopeptide repeat domain"/>
    <property type="match status" value="7"/>
</dbReference>
<dbReference type="Gramene" id="NC3G0208860.1">
    <property type="protein sequence ID" value="NC3G0208860.1:cds"/>
    <property type="gene ID" value="NC3G0208860"/>
</dbReference>
<dbReference type="EMBL" id="LR721781">
    <property type="protein sequence ID" value="VVW10548.1"/>
    <property type="molecule type" value="Genomic_DNA"/>
</dbReference>
<comment type="similarity">
    <text evidence="1">Belongs to the PPR family. P subfamily.</text>
</comment>
<gene>
    <name evidence="4" type="ORF">NYM_LOCUS15288</name>
</gene>